<keyword evidence="1" id="KW-0732">Signal</keyword>
<dbReference type="STRING" id="47866.GA0074694_1345"/>
<sequence>MTPTTTAAQASALTAAASLLATAALMDAVGAQRVSVTVADIDIDIQVPARTGTEAARAAVVAAYAHALSTPVQRRAGGPHTWIEAHGTIAGHPVHVWTIADVEPATRQAMA</sequence>
<dbReference type="RefSeq" id="WP_091453986.1">
    <property type="nucleotide sequence ID" value="NZ_FMHU01000001.1"/>
</dbReference>
<organism evidence="3 5">
    <name type="scientific">Micromonospora inyonensis</name>
    <dbReference type="NCBI Taxonomy" id="47866"/>
    <lineage>
        <taxon>Bacteria</taxon>
        <taxon>Bacillati</taxon>
        <taxon>Actinomycetota</taxon>
        <taxon>Actinomycetes</taxon>
        <taxon>Micromonosporales</taxon>
        <taxon>Micromonosporaceae</taxon>
        <taxon>Micromonospora</taxon>
    </lineage>
</organism>
<evidence type="ECO:0000313" key="4">
    <source>
        <dbReference type="EMBL" id="SCL17948.1"/>
    </source>
</evidence>
<evidence type="ECO:0000313" key="2">
    <source>
        <dbReference type="EMBL" id="SCL15745.1"/>
    </source>
</evidence>
<feature type="signal peptide" evidence="1">
    <location>
        <begin position="1"/>
        <end position="23"/>
    </location>
</feature>
<reference evidence="5" key="1">
    <citation type="submission" date="2016-06" db="EMBL/GenBank/DDBJ databases">
        <authorList>
            <person name="Varghese N."/>
        </authorList>
    </citation>
    <scope>NUCLEOTIDE SEQUENCE [LARGE SCALE GENOMIC DNA]</scope>
    <source>
        <strain evidence="5">DSM 46123</strain>
    </source>
</reference>
<protein>
    <submittedName>
        <fullName evidence="3">Uncharacterized protein</fullName>
    </submittedName>
</protein>
<dbReference type="AlphaFoldDB" id="A0A1C6RKV0"/>
<proteinExistence type="predicted"/>
<evidence type="ECO:0000313" key="5">
    <source>
        <dbReference type="Proteomes" id="UP000198906"/>
    </source>
</evidence>
<name>A0A1C6RKV0_9ACTN</name>
<dbReference type="EMBL" id="FMHU01000001">
    <property type="protein sequence ID" value="SCL17802.1"/>
    <property type="molecule type" value="Genomic_DNA"/>
</dbReference>
<accession>A0A1C6RKV0</accession>
<reference evidence="3" key="2">
    <citation type="submission" date="2016-06" db="EMBL/GenBank/DDBJ databases">
        <authorList>
            <person name="Kjaerup R.B."/>
            <person name="Dalgaard T.S."/>
            <person name="Juul-Madsen H.R."/>
        </authorList>
    </citation>
    <scope>NUCLEOTIDE SEQUENCE [LARGE SCALE GENOMIC DNA]</scope>
    <source>
        <strain evidence="3">DSM 46123</strain>
    </source>
</reference>
<keyword evidence="5" id="KW-1185">Reference proteome</keyword>
<evidence type="ECO:0000256" key="1">
    <source>
        <dbReference type="SAM" id="SignalP"/>
    </source>
</evidence>
<evidence type="ECO:0000313" key="3">
    <source>
        <dbReference type="EMBL" id="SCL17802.1"/>
    </source>
</evidence>
<dbReference type="Proteomes" id="UP000198906">
    <property type="component" value="Unassembled WGS sequence"/>
</dbReference>
<dbReference type="EMBL" id="FMHU01000001">
    <property type="protein sequence ID" value="SCL17948.1"/>
    <property type="molecule type" value="Genomic_DNA"/>
</dbReference>
<dbReference type="EMBL" id="FMHU01000001">
    <property type="protein sequence ID" value="SCL15745.1"/>
    <property type="molecule type" value="Genomic_DNA"/>
</dbReference>
<feature type="chain" id="PRO_5038216267" evidence="1">
    <location>
        <begin position="24"/>
        <end position="111"/>
    </location>
</feature>
<gene>
    <name evidence="2" type="ORF">GA0074694_1345</name>
    <name evidence="3" type="ORF">GA0074694_2135</name>
    <name evidence="4" type="ORF">GA0074694_2184</name>
</gene>